<evidence type="ECO:0000313" key="1">
    <source>
        <dbReference type="EMBL" id="RAK15651.1"/>
    </source>
</evidence>
<name>A0A327Y5J6_9BACL</name>
<proteinExistence type="predicted"/>
<comment type="caution">
    <text evidence="1">The sequence shown here is derived from an EMBL/GenBank/DDBJ whole genome shotgun (WGS) entry which is preliminary data.</text>
</comment>
<protein>
    <submittedName>
        <fullName evidence="1">Uncharacterized protein</fullName>
    </submittedName>
</protein>
<dbReference type="AlphaFoldDB" id="A0A327Y5J6"/>
<keyword evidence="2" id="KW-1185">Reference proteome</keyword>
<accession>A0A327Y5J6</accession>
<gene>
    <name evidence="1" type="ORF">B0I26_11912</name>
</gene>
<dbReference type="Proteomes" id="UP000248555">
    <property type="component" value="Unassembled WGS sequence"/>
</dbReference>
<organism evidence="1 2">
    <name type="scientific">Paranoxybacillus vitaminiphilus</name>
    <dbReference type="NCBI Taxonomy" id="581036"/>
    <lineage>
        <taxon>Bacteria</taxon>
        <taxon>Bacillati</taxon>
        <taxon>Bacillota</taxon>
        <taxon>Bacilli</taxon>
        <taxon>Bacillales</taxon>
        <taxon>Anoxybacillaceae</taxon>
        <taxon>Paranoxybacillus</taxon>
    </lineage>
</organism>
<reference evidence="1 2" key="1">
    <citation type="submission" date="2018-06" db="EMBL/GenBank/DDBJ databases">
        <title>Genomic Encyclopedia of Type Strains, Phase III (KMG-III): the genomes of soil and plant-associated and newly described type strains.</title>
        <authorList>
            <person name="Whitman W."/>
        </authorList>
    </citation>
    <scope>NUCLEOTIDE SEQUENCE [LARGE SCALE GENOMIC DNA]</scope>
    <source>
        <strain evidence="1 2">CGMCC 1.8979</strain>
    </source>
</reference>
<evidence type="ECO:0000313" key="2">
    <source>
        <dbReference type="Proteomes" id="UP000248555"/>
    </source>
</evidence>
<sequence length="64" mass="7279">MGITKGLSLEESCFQYLNLRKRLVDSVPREIHISKEFVCPAELQEGLELVIDKIKNGENLIPHS</sequence>
<dbReference type="EMBL" id="QLMH01000019">
    <property type="protein sequence ID" value="RAK15651.1"/>
    <property type="molecule type" value="Genomic_DNA"/>
</dbReference>